<feature type="chain" id="PRO_5045120033" evidence="2">
    <location>
        <begin position="24"/>
        <end position="300"/>
    </location>
</feature>
<dbReference type="EMBL" id="CAXLJM020000035">
    <property type="protein sequence ID" value="CAL8103557.1"/>
    <property type="molecule type" value="Genomic_DNA"/>
</dbReference>
<keyword evidence="2" id="KW-0732">Signal</keyword>
<proteinExistence type="predicted"/>
<keyword evidence="4" id="KW-1185">Reference proteome</keyword>
<sequence length="300" mass="33548">MAGFRIETYCFVVLMFSSYLVNTLHLDNSQFQPQPWRSLNPPENTTVSSQNVLQRDPPNLNSIIPDPTAISTQIQSAFQSFLQQLNSTFSSSPIFTSLRNLTSSLGVGGFRLEDADLVLRNVSEVLRSSEMELEEAMNSSGIHGALRDFKEVVTRLRSSLLSPSLPLTSQVSAPVNADRRGDNGINNLETNAPTPTLKNRNNPNISSSVQKDGMRLRRMWDQLSTFQAQIDSTIQDTISNARSNVEESLSVARQQGTQFMKNQTNGIMNEIRRAFKVFTEPFKKFFDDMRGKFPTAVVTA</sequence>
<name>A0ABP1QLQ2_9HEXA</name>
<evidence type="ECO:0000256" key="2">
    <source>
        <dbReference type="SAM" id="SignalP"/>
    </source>
</evidence>
<evidence type="ECO:0000256" key="1">
    <source>
        <dbReference type="SAM" id="MobiDB-lite"/>
    </source>
</evidence>
<feature type="region of interest" description="Disordered" evidence="1">
    <location>
        <begin position="174"/>
        <end position="208"/>
    </location>
</feature>
<dbReference type="Proteomes" id="UP001642540">
    <property type="component" value="Unassembled WGS sequence"/>
</dbReference>
<reference evidence="3 4" key="1">
    <citation type="submission" date="2024-08" db="EMBL/GenBank/DDBJ databases">
        <authorList>
            <person name="Cucini C."/>
            <person name="Frati F."/>
        </authorList>
    </citation>
    <scope>NUCLEOTIDE SEQUENCE [LARGE SCALE GENOMIC DNA]</scope>
</reference>
<protein>
    <submittedName>
        <fullName evidence="3">Uncharacterized protein</fullName>
    </submittedName>
</protein>
<evidence type="ECO:0000313" key="3">
    <source>
        <dbReference type="EMBL" id="CAL8103557.1"/>
    </source>
</evidence>
<organism evidence="3 4">
    <name type="scientific">Orchesella dallaii</name>
    <dbReference type="NCBI Taxonomy" id="48710"/>
    <lineage>
        <taxon>Eukaryota</taxon>
        <taxon>Metazoa</taxon>
        <taxon>Ecdysozoa</taxon>
        <taxon>Arthropoda</taxon>
        <taxon>Hexapoda</taxon>
        <taxon>Collembola</taxon>
        <taxon>Entomobryomorpha</taxon>
        <taxon>Entomobryoidea</taxon>
        <taxon>Orchesellidae</taxon>
        <taxon>Orchesellinae</taxon>
        <taxon>Orchesella</taxon>
    </lineage>
</organism>
<comment type="caution">
    <text evidence="3">The sequence shown here is derived from an EMBL/GenBank/DDBJ whole genome shotgun (WGS) entry which is preliminary data.</text>
</comment>
<evidence type="ECO:0000313" key="4">
    <source>
        <dbReference type="Proteomes" id="UP001642540"/>
    </source>
</evidence>
<feature type="signal peptide" evidence="2">
    <location>
        <begin position="1"/>
        <end position="23"/>
    </location>
</feature>
<accession>A0ABP1QLQ2</accession>
<gene>
    <name evidence="3" type="ORF">ODALV1_LOCUS11482</name>
</gene>
<feature type="compositionally biased region" description="Polar residues" evidence="1">
    <location>
        <begin position="184"/>
        <end position="208"/>
    </location>
</feature>